<dbReference type="Proteomes" id="UP000494170">
    <property type="component" value="Unassembled WGS sequence"/>
</dbReference>
<dbReference type="PANTHER" id="PTHR30576">
    <property type="entry name" value="COLANIC BIOSYNTHESIS UDP-GLUCOSE LIPID CARRIER TRANSFERASE"/>
    <property type="match status" value="1"/>
</dbReference>
<dbReference type="RefSeq" id="WP_174938553.1">
    <property type="nucleotide sequence ID" value="NZ_CABVPY010000007.1"/>
</dbReference>
<sequence length="362" mass="39925">MNSLINRATDIGLIVLGAFIPALIGATGGARGSLFDGALVAFAAALALSVFPACGIYEPVRTRSLLRVLGRTVLAWIVVQGMSTALLYVLHRAHVLSNEWFVYWTLASGIGLIAFRALTLAIFGMIARAGGQVRAAAIAHADRHGQQARTHRPAARIKRVIRRTVKRSFDLVGASLLLVLLAPVLLGIAWAVRRDGGPAIFGHERVGRNGRPFKCLKFRSMVANADVVLKALLERDPDARAEWDREFKLKNDVRITPIGRFLRKTSLDELPQLMNVLKGDMSLVGPRPIVEAELERYGTDVRYYLMAKPGMTGLWQVSGRNDIDYSTRVSLDVSYVREWSLRRDIGILFRTINVVLRGSGAY</sequence>
<comment type="similarity">
    <text evidence="2">Belongs to the bacterial sugar transferase family.</text>
</comment>
<evidence type="ECO:0000259" key="9">
    <source>
        <dbReference type="Pfam" id="PF02397"/>
    </source>
</evidence>
<evidence type="ECO:0000256" key="7">
    <source>
        <dbReference type="ARBA" id="ARBA00023136"/>
    </source>
</evidence>
<evidence type="ECO:0000256" key="4">
    <source>
        <dbReference type="ARBA" id="ARBA00022679"/>
    </source>
</evidence>
<organism evidence="10 11">
    <name type="scientific">Burkholderia lata (strain ATCC 17760 / DSM 23089 / LMG 22485 / NCIMB 9086 / R18194 / 383)</name>
    <dbReference type="NCBI Taxonomy" id="482957"/>
    <lineage>
        <taxon>Bacteria</taxon>
        <taxon>Pseudomonadati</taxon>
        <taxon>Pseudomonadota</taxon>
        <taxon>Betaproteobacteria</taxon>
        <taxon>Burkholderiales</taxon>
        <taxon>Burkholderiaceae</taxon>
        <taxon>Burkholderia</taxon>
        <taxon>Burkholderia cepacia complex</taxon>
    </lineage>
</organism>
<feature type="transmembrane region" description="Helical" evidence="8">
    <location>
        <begin position="168"/>
        <end position="192"/>
    </location>
</feature>
<dbReference type="GO" id="GO:0016780">
    <property type="term" value="F:phosphotransferase activity, for other substituted phosphate groups"/>
    <property type="evidence" value="ECO:0007669"/>
    <property type="project" value="TreeGrafter"/>
</dbReference>
<keyword evidence="3" id="KW-1003">Cell membrane</keyword>
<proteinExistence type="inferred from homology"/>
<feature type="transmembrane region" description="Helical" evidence="8">
    <location>
        <begin position="68"/>
        <end position="89"/>
    </location>
</feature>
<keyword evidence="4 10" id="KW-0808">Transferase</keyword>
<feature type="transmembrane region" description="Helical" evidence="8">
    <location>
        <begin position="101"/>
        <end position="126"/>
    </location>
</feature>
<feature type="transmembrane region" description="Helical" evidence="8">
    <location>
        <begin position="37"/>
        <end position="56"/>
    </location>
</feature>
<dbReference type="GO" id="GO:0005886">
    <property type="term" value="C:plasma membrane"/>
    <property type="evidence" value="ECO:0007669"/>
    <property type="project" value="UniProtKB-SubCell"/>
</dbReference>
<gene>
    <name evidence="10" type="ORF">BLA6863_01382</name>
</gene>
<name>A0A6P2ITM6_BURL3</name>
<dbReference type="Pfam" id="PF13727">
    <property type="entry name" value="CoA_binding_3"/>
    <property type="match status" value="1"/>
</dbReference>
<evidence type="ECO:0000256" key="2">
    <source>
        <dbReference type="ARBA" id="ARBA00006464"/>
    </source>
</evidence>
<keyword evidence="7 8" id="KW-0472">Membrane</keyword>
<keyword evidence="5 8" id="KW-0812">Transmembrane</keyword>
<reference evidence="10 11" key="1">
    <citation type="submission" date="2019-09" db="EMBL/GenBank/DDBJ databases">
        <authorList>
            <person name="Depoorter E."/>
        </authorList>
    </citation>
    <scope>NUCLEOTIDE SEQUENCE [LARGE SCALE GENOMIC DNA]</scope>
    <source>
        <strain evidence="10">LMG 6863</strain>
    </source>
</reference>
<feature type="domain" description="Bacterial sugar transferase" evidence="9">
    <location>
        <begin position="166"/>
        <end position="356"/>
    </location>
</feature>
<accession>A0A6P2ITM6</accession>
<evidence type="ECO:0000313" key="10">
    <source>
        <dbReference type="EMBL" id="VWB32195.1"/>
    </source>
</evidence>
<dbReference type="PANTHER" id="PTHR30576:SF4">
    <property type="entry name" value="UNDECAPRENYL-PHOSPHATE GALACTOSE PHOSPHOTRANSFERASE"/>
    <property type="match status" value="1"/>
</dbReference>
<evidence type="ECO:0000256" key="6">
    <source>
        <dbReference type="ARBA" id="ARBA00022989"/>
    </source>
</evidence>
<dbReference type="InterPro" id="IPR003362">
    <property type="entry name" value="Bact_transf"/>
</dbReference>
<evidence type="ECO:0000256" key="3">
    <source>
        <dbReference type="ARBA" id="ARBA00022475"/>
    </source>
</evidence>
<comment type="subcellular location">
    <subcellularLocation>
        <location evidence="1">Cell membrane</location>
    </subcellularLocation>
</comment>
<keyword evidence="6 8" id="KW-1133">Transmembrane helix</keyword>
<dbReference type="AlphaFoldDB" id="A0A6P2ITM6"/>
<evidence type="ECO:0000313" key="11">
    <source>
        <dbReference type="Proteomes" id="UP000494170"/>
    </source>
</evidence>
<feature type="transmembrane region" description="Helical" evidence="8">
    <location>
        <begin position="12"/>
        <end position="31"/>
    </location>
</feature>
<protein>
    <submittedName>
        <fullName evidence="10">Undecaprenyl-phosphate galactosephosphotransferase</fullName>
    </submittedName>
</protein>
<evidence type="ECO:0000256" key="1">
    <source>
        <dbReference type="ARBA" id="ARBA00004236"/>
    </source>
</evidence>
<evidence type="ECO:0000256" key="8">
    <source>
        <dbReference type="SAM" id="Phobius"/>
    </source>
</evidence>
<evidence type="ECO:0000256" key="5">
    <source>
        <dbReference type="ARBA" id="ARBA00022692"/>
    </source>
</evidence>
<dbReference type="EMBL" id="CABVPY010000007">
    <property type="protein sequence ID" value="VWB32195.1"/>
    <property type="molecule type" value="Genomic_DNA"/>
</dbReference>
<dbReference type="Pfam" id="PF02397">
    <property type="entry name" value="Bac_transf"/>
    <property type="match status" value="1"/>
</dbReference>